<dbReference type="SUPFAM" id="SSF53041">
    <property type="entry name" value="Resolvase-like"/>
    <property type="match status" value="1"/>
</dbReference>
<evidence type="ECO:0000256" key="1">
    <source>
        <dbReference type="SAM" id="MobiDB-lite"/>
    </source>
</evidence>
<accession>A0ABU1N3R8</accession>
<dbReference type="SMART" id="SM00857">
    <property type="entry name" value="Resolvase"/>
    <property type="match status" value="1"/>
</dbReference>
<feature type="domain" description="Resolvase/invertase-type recombinase catalytic" evidence="2">
    <location>
        <begin position="1"/>
        <end position="133"/>
    </location>
</feature>
<sequence length="152" mass="16376">MVGYLRVPPVRGVVIDGPQSQRLFDAGCDQLFHDRCYGLAVHKPGLDQALAAMKPGDVLAVINLHAFAAHLVDLLEVLARFEAAEIHLLTLAEGIDTRAPGGFFTACAQLATFHDQRRMVRTAEEKIVRDGGRRPAEAGQASEPVPDLGPDA</sequence>
<protein>
    <submittedName>
        <fullName evidence="3">DNA invertase Pin-like site-specific DNA recombinase</fullName>
    </submittedName>
</protein>
<comment type="caution">
    <text evidence="3">The sequence shown here is derived from an EMBL/GenBank/DDBJ whole genome shotgun (WGS) entry which is preliminary data.</text>
</comment>
<feature type="region of interest" description="Disordered" evidence="1">
    <location>
        <begin position="126"/>
        <end position="152"/>
    </location>
</feature>
<dbReference type="Pfam" id="PF00239">
    <property type="entry name" value="Resolvase"/>
    <property type="match status" value="1"/>
</dbReference>
<dbReference type="RefSeq" id="WP_163228742.1">
    <property type="nucleotide sequence ID" value="NZ_CP048815.1"/>
</dbReference>
<dbReference type="EMBL" id="JAVDRL010000011">
    <property type="protein sequence ID" value="MDR6532912.1"/>
    <property type="molecule type" value="Genomic_DNA"/>
</dbReference>
<dbReference type="Proteomes" id="UP001262754">
    <property type="component" value="Unassembled WGS sequence"/>
</dbReference>
<dbReference type="Gene3D" id="3.40.50.1390">
    <property type="entry name" value="Resolvase, N-terminal catalytic domain"/>
    <property type="match status" value="1"/>
</dbReference>
<name>A0ABU1N3R8_9CAUL</name>
<evidence type="ECO:0000313" key="3">
    <source>
        <dbReference type="EMBL" id="MDR6532912.1"/>
    </source>
</evidence>
<dbReference type="InterPro" id="IPR006119">
    <property type="entry name" value="Resolv_N"/>
</dbReference>
<evidence type="ECO:0000259" key="2">
    <source>
        <dbReference type="SMART" id="SM00857"/>
    </source>
</evidence>
<keyword evidence="4" id="KW-1185">Reference proteome</keyword>
<feature type="compositionally biased region" description="Basic and acidic residues" evidence="1">
    <location>
        <begin position="126"/>
        <end position="136"/>
    </location>
</feature>
<gene>
    <name evidence="3" type="ORF">J2800_003673</name>
</gene>
<evidence type="ECO:0000313" key="4">
    <source>
        <dbReference type="Proteomes" id="UP001262754"/>
    </source>
</evidence>
<proteinExistence type="predicted"/>
<dbReference type="InterPro" id="IPR036162">
    <property type="entry name" value="Resolvase-like_N_sf"/>
</dbReference>
<organism evidence="3 4">
    <name type="scientific">Caulobacter rhizosphaerae</name>
    <dbReference type="NCBI Taxonomy" id="2010972"/>
    <lineage>
        <taxon>Bacteria</taxon>
        <taxon>Pseudomonadati</taxon>
        <taxon>Pseudomonadota</taxon>
        <taxon>Alphaproteobacteria</taxon>
        <taxon>Caulobacterales</taxon>
        <taxon>Caulobacteraceae</taxon>
        <taxon>Caulobacter</taxon>
    </lineage>
</organism>
<reference evidence="3 4" key="1">
    <citation type="submission" date="2023-07" db="EMBL/GenBank/DDBJ databases">
        <title>Sorghum-associated microbial communities from plants grown in Nebraska, USA.</title>
        <authorList>
            <person name="Schachtman D."/>
        </authorList>
    </citation>
    <scope>NUCLEOTIDE SEQUENCE [LARGE SCALE GENOMIC DNA]</scope>
    <source>
        <strain evidence="3 4">DS2154</strain>
    </source>
</reference>